<dbReference type="EMBL" id="SUMG01000004">
    <property type="protein sequence ID" value="NBG87760.1"/>
    <property type="molecule type" value="Genomic_DNA"/>
</dbReference>
<sequence length="853" mass="98767">MKDLNKEGKGMLIIIPVILLAVVAMSLINNRTTREREMKESMETAVKEQIAVGIEEASGYRFQEELETIEFLGLDDINETRSGEATARVNIGMINLPNLLEEFLVDMDIQDHLKEGRDYYTREYEALKEAYMDKSPHVFSPDVEFRESDEGEWEVVSEEDLKIHSANRDIPLFYYGGLQFLSKSFDNETPFNDDMKNDPKVQSLVAFYQRKLTAGGLTVEREGGEEKHHYAIGYEGYDPASLHQEIETMLLSKFNDGELRKENHREGVGQIKEVMEDFFDQEDFKKQSLGEITLEEKGIGFALERDYQTIENPHTKLAEYLEFMSTPYEIPEFFTAGYQEFEIRPEEEHLIITGIGQEEEEKIILSGKISAGHQFEGWTLNEEELEKGKTVTVEREELDLLESHQSFDFAKVYHKENVSSKMLPVNTEDGSGFINPEGKAVVEPVEGLYHSASMDQGIPQDVYNLPLIFCIRIEEGEQPVDYVIDEEGKVHKDVSYEEIREIREAARRSSNNDQNQKNRWMEPYEENGLWGVKLKEGVATGEYDSKIIIEPQYDEVRIPLPQTRRQPPTELKENQQTVIAVKDGKERLINQENEGLLDKDYDEIKHLLSFDQEEQGFSRSIFSIKSGDQYGFYILTEDTSWLEEPSVDAIGLDTEGNRRDYRNRYPHMPRYFAAEKDGKWAAVDVKALEYATDFLFDEPGALEEGTWINHYDSDVIQGVMTVNEQEGLYDFYHNRWIVEPGEEQGEIYLLQDDRRRVERDGKMGYKDEKNEWFIEPKYEIPGEYDQGGDFYMGFAGVSTAEERRIIDQKGEVIYQEPLRGETNNFTIRYIPELELLKGGSHVYFTLEGELIYP</sequence>
<name>A0AA43XJ24_9CLOT</name>
<proteinExistence type="predicted"/>
<evidence type="ECO:0008006" key="4">
    <source>
        <dbReference type="Google" id="ProtNLM"/>
    </source>
</evidence>
<feature type="transmembrane region" description="Helical" evidence="1">
    <location>
        <begin position="12"/>
        <end position="28"/>
    </location>
</feature>
<evidence type="ECO:0000313" key="3">
    <source>
        <dbReference type="Proteomes" id="UP000449710"/>
    </source>
</evidence>
<protein>
    <recommendedName>
        <fullName evidence="4">WG repeat-containing protein</fullName>
    </recommendedName>
</protein>
<gene>
    <name evidence="2" type="ORF">ISALK_04535</name>
</gene>
<evidence type="ECO:0000256" key="1">
    <source>
        <dbReference type="SAM" id="Phobius"/>
    </source>
</evidence>
<keyword evidence="1" id="KW-1133">Transmembrane helix</keyword>
<dbReference type="AlphaFoldDB" id="A0AA43XJ24"/>
<comment type="caution">
    <text evidence="2">The sequence shown here is derived from an EMBL/GenBank/DDBJ whole genome shotgun (WGS) entry which is preliminary data.</text>
</comment>
<reference evidence="2 3" key="1">
    <citation type="submission" date="2019-04" db="EMBL/GenBank/DDBJ databases">
        <title>Isachenkonia alkalipeptolytica gen. nov. sp. nov. a new anaerobic, alkiliphilic organothrophic bacterium capable to reduce synthesized ferrihydrite isolated from a soda lake.</title>
        <authorList>
            <person name="Toshchakov S.V."/>
            <person name="Zavarzina D.G."/>
            <person name="Zhilina T.N."/>
            <person name="Kostrikina N.A."/>
            <person name="Kublanov I.V."/>
        </authorList>
    </citation>
    <scope>NUCLEOTIDE SEQUENCE [LARGE SCALE GENOMIC DNA]</scope>
    <source>
        <strain evidence="2 3">Z-1701</strain>
    </source>
</reference>
<dbReference type="Proteomes" id="UP000449710">
    <property type="component" value="Unassembled WGS sequence"/>
</dbReference>
<keyword evidence="1" id="KW-0812">Transmembrane</keyword>
<evidence type="ECO:0000313" key="2">
    <source>
        <dbReference type="EMBL" id="NBG87760.1"/>
    </source>
</evidence>
<dbReference type="RefSeq" id="WP_160719554.1">
    <property type="nucleotide sequence ID" value="NZ_SUMG01000004.1"/>
</dbReference>
<organism evidence="2 3">
    <name type="scientific">Isachenkonia alkalipeptolytica</name>
    <dbReference type="NCBI Taxonomy" id="2565777"/>
    <lineage>
        <taxon>Bacteria</taxon>
        <taxon>Bacillati</taxon>
        <taxon>Bacillota</taxon>
        <taxon>Clostridia</taxon>
        <taxon>Eubacteriales</taxon>
        <taxon>Clostridiaceae</taxon>
        <taxon>Isachenkonia</taxon>
    </lineage>
</organism>
<keyword evidence="3" id="KW-1185">Reference proteome</keyword>
<keyword evidence="1" id="KW-0472">Membrane</keyword>
<accession>A0AA43XJ24</accession>